<feature type="chain" id="PRO_5003373156" description="Antifreeze glycopeptide polyprotein" evidence="1">
    <location>
        <begin position="22"/>
        <end position="512"/>
    </location>
</feature>
<sequence>MPIKHLSYAFFGIFLCTAGLAQDQPLSVIDWVKRNPDQPAMTSAIPAQRFEPPVSPGAHVPVVSVAPLDQKARRIIGLVPASVTGLSEDIWSGSDARALQAQLNDIPVLRLPAAQTLLYTVLLTEAKGPGDDTAGEDLLTLARVDALMRFGAHDAALSLLDQAGVTRDAAHFRAYMDLALLTGQEDTGCAILTTTPHLAPSLSHRVFCAARQGDWPTAALLFDTGNTLTAFSDAETVALERFLHPEAFEDAPPLPRPAEITPLLFRLHEAIGEPLPTGALPRPYAVADLRDLAGWKPQLEAAERLAVTGALSPNRLLGLYTARQAAASGGVWDRVRAVQRFETALRTRSTDAISKSLPVAWSAMQAAGLEMIFADLFADTLTRYQLGGRVQEIATTMALLSTDYAGAQLSEDTDPFLSELARGTPETMISTDLRHSAISRGFDPANARRDLTQMAQNGRRGEAILRALILLDDGAAGDPVALTQALATLRSFGLEDTVRRAALQILLLDKYS</sequence>
<dbReference type="HOGENOM" id="CLU_516526_0_0_5"/>
<evidence type="ECO:0008006" key="4">
    <source>
        <dbReference type="Google" id="ProtNLM"/>
    </source>
</evidence>
<dbReference type="EMBL" id="CP002623">
    <property type="protein sequence ID" value="AEI94291.1"/>
    <property type="molecule type" value="Genomic_DNA"/>
</dbReference>
<name>F7ZBA5_ROSLO</name>
<dbReference type="RefSeq" id="WP_013962214.1">
    <property type="nucleotide sequence ID" value="NC_015730.1"/>
</dbReference>
<dbReference type="Proteomes" id="UP000001353">
    <property type="component" value="Chromosome"/>
</dbReference>
<dbReference type="STRING" id="391595.RLO149_c023210"/>
<evidence type="ECO:0000313" key="3">
    <source>
        <dbReference type="Proteomes" id="UP000001353"/>
    </source>
</evidence>
<accession>F7ZBA5</accession>
<dbReference type="OrthoDB" id="7929427at2"/>
<evidence type="ECO:0000256" key="1">
    <source>
        <dbReference type="SAM" id="SignalP"/>
    </source>
</evidence>
<reference evidence="2 3" key="1">
    <citation type="journal article" date="2011" name="BMC Genomics">
        <title>Comparative genome analysis and genome-guided physiological analysis of Roseobacter litoralis.</title>
        <authorList>
            <person name="Kalhoefer D."/>
            <person name="Thole S."/>
            <person name="Voget S."/>
            <person name="Lehmann R."/>
            <person name="Liesegang H."/>
            <person name="Wollher A."/>
            <person name="Daniel R."/>
            <person name="Simon M."/>
            <person name="Brinkhoff T."/>
        </authorList>
    </citation>
    <scope>NUCLEOTIDE SEQUENCE [LARGE SCALE GENOMIC DNA]</scope>
    <source>
        <strain evidence="3">ATCC 49566 / DSM 6996 / JCM 21268 / NBRC 15278 / OCh 149</strain>
    </source>
</reference>
<organism evidence="2 3">
    <name type="scientific">Roseobacter litoralis (strain ATCC 49566 / DSM 6996 / JCM 21268 / NBRC 15278 / OCh 149)</name>
    <dbReference type="NCBI Taxonomy" id="391595"/>
    <lineage>
        <taxon>Bacteria</taxon>
        <taxon>Pseudomonadati</taxon>
        <taxon>Pseudomonadota</taxon>
        <taxon>Alphaproteobacteria</taxon>
        <taxon>Rhodobacterales</taxon>
        <taxon>Roseobacteraceae</taxon>
        <taxon>Roseobacter</taxon>
    </lineage>
</organism>
<feature type="signal peptide" evidence="1">
    <location>
        <begin position="1"/>
        <end position="21"/>
    </location>
</feature>
<dbReference type="eggNOG" id="ENOG502Z7WE">
    <property type="taxonomic scope" value="Bacteria"/>
</dbReference>
<keyword evidence="1" id="KW-0732">Signal</keyword>
<protein>
    <recommendedName>
        <fullName evidence="4">Antifreeze glycopeptide polyprotein</fullName>
    </recommendedName>
</protein>
<evidence type="ECO:0000313" key="2">
    <source>
        <dbReference type="EMBL" id="AEI94291.1"/>
    </source>
</evidence>
<proteinExistence type="predicted"/>
<keyword evidence="3" id="KW-1185">Reference proteome</keyword>
<dbReference type="KEGG" id="rli:RLO149_c023210"/>
<dbReference type="AlphaFoldDB" id="F7ZBA5"/>
<gene>
    <name evidence="2" type="ordered locus">RLO149_c023210</name>
</gene>